<feature type="domain" description="Major facilitator superfamily (MFS) profile" evidence="7">
    <location>
        <begin position="1"/>
        <end position="26"/>
    </location>
</feature>
<dbReference type="AlphaFoldDB" id="A0A914S5C5"/>
<sequence length="63" mass="7309">MGAFFIYAGITFVALIFFYFFIPETKGYSIEEIELLFMSKQKRKEASLMMTETKAVNGRNKLP</sequence>
<evidence type="ECO:0000256" key="5">
    <source>
        <dbReference type="ARBA" id="ARBA00023136"/>
    </source>
</evidence>
<protein>
    <submittedName>
        <fullName evidence="9">Major facilitator superfamily (MFS) profile domain-containing protein</fullName>
    </submittedName>
</protein>
<feature type="transmembrane region" description="Helical" evidence="6">
    <location>
        <begin position="6"/>
        <end position="22"/>
    </location>
</feature>
<keyword evidence="5 6" id="KW-0472">Membrane</keyword>
<dbReference type="Proteomes" id="UP000887564">
    <property type="component" value="Unplaced"/>
</dbReference>
<accession>A0A914S5C5</accession>
<evidence type="ECO:0000313" key="8">
    <source>
        <dbReference type="Proteomes" id="UP000887564"/>
    </source>
</evidence>
<evidence type="ECO:0000256" key="6">
    <source>
        <dbReference type="SAM" id="Phobius"/>
    </source>
</evidence>
<dbReference type="InterPro" id="IPR050814">
    <property type="entry name" value="Myo-inositol_Transporter"/>
</dbReference>
<keyword evidence="8" id="KW-1185">Reference proteome</keyword>
<name>A0A914S5C5_PAREQ</name>
<dbReference type="InterPro" id="IPR036259">
    <property type="entry name" value="MFS_trans_sf"/>
</dbReference>
<dbReference type="GO" id="GO:0005366">
    <property type="term" value="F:myo-inositol:proton symporter activity"/>
    <property type="evidence" value="ECO:0007669"/>
    <property type="project" value="TreeGrafter"/>
</dbReference>
<evidence type="ECO:0000313" key="9">
    <source>
        <dbReference type="WBParaSite" id="PEQ_0001382301-mRNA-1"/>
    </source>
</evidence>
<evidence type="ECO:0000256" key="4">
    <source>
        <dbReference type="ARBA" id="ARBA00022989"/>
    </source>
</evidence>
<keyword evidence="3 6" id="KW-0812">Transmembrane</keyword>
<keyword evidence="4 6" id="KW-1133">Transmembrane helix</keyword>
<evidence type="ECO:0000256" key="2">
    <source>
        <dbReference type="ARBA" id="ARBA00022448"/>
    </source>
</evidence>
<evidence type="ECO:0000256" key="1">
    <source>
        <dbReference type="ARBA" id="ARBA00004141"/>
    </source>
</evidence>
<dbReference type="SUPFAM" id="SSF103473">
    <property type="entry name" value="MFS general substrate transporter"/>
    <property type="match status" value="1"/>
</dbReference>
<dbReference type="GO" id="GO:0016324">
    <property type="term" value="C:apical plasma membrane"/>
    <property type="evidence" value="ECO:0007669"/>
    <property type="project" value="TreeGrafter"/>
</dbReference>
<dbReference type="PROSITE" id="PS50850">
    <property type="entry name" value="MFS"/>
    <property type="match status" value="1"/>
</dbReference>
<dbReference type="InterPro" id="IPR020846">
    <property type="entry name" value="MFS_dom"/>
</dbReference>
<dbReference type="WBParaSite" id="PEQ_0001382301-mRNA-1">
    <property type="protein sequence ID" value="PEQ_0001382301-mRNA-1"/>
    <property type="gene ID" value="PEQ_0001382301"/>
</dbReference>
<dbReference type="PANTHER" id="PTHR48020">
    <property type="entry name" value="PROTON MYO-INOSITOL COTRANSPORTER"/>
    <property type="match status" value="1"/>
</dbReference>
<keyword evidence="2" id="KW-0813">Transport</keyword>
<evidence type="ECO:0000256" key="3">
    <source>
        <dbReference type="ARBA" id="ARBA00022692"/>
    </source>
</evidence>
<evidence type="ECO:0000259" key="7">
    <source>
        <dbReference type="PROSITE" id="PS50850"/>
    </source>
</evidence>
<dbReference type="Pfam" id="PF00083">
    <property type="entry name" value="Sugar_tr"/>
    <property type="match status" value="1"/>
</dbReference>
<organism evidence="8 9">
    <name type="scientific">Parascaris equorum</name>
    <name type="common">Equine roundworm</name>
    <dbReference type="NCBI Taxonomy" id="6256"/>
    <lineage>
        <taxon>Eukaryota</taxon>
        <taxon>Metazoa</taxon>
        <taxon>Ecdysozoa</taxon>
        <taxon>Nematoda</taxon>
        <taxon>Chromadorea</taxon>
        <taxon>Rhabditida</taxon>
        <taxon>Spirurina</taxon>
        <taxon>Ascaridomorpha</taxon>
        <taxon>Ascaridoidea</taxon>
        <taxon>Ascarididae</taxon>
        <taxon>Parascaris</taxon>
    </lineage>
</organism>
<dbReference type="PANTHER" id="PTHR48020:SF12">
    <property type="entry name" value="PROTON MYO-INOSITOL COTRANSPORTER"/>
    <property type="match status" value="1"/>
</dbReference>
<dbReference type="InterPro" id="IPR005828">
    <property type="entry name" value="MFS_sugar_transport-like"/>
</dbReference>
<dbReference type="Gene3D" id="1.20.1250.20">
    <property type="entry name" value="MFS general substrate transporter like domains"/>
    <property type="match status" value="1"/>
</dbReference>
<reference evidence="9" key="1">
    <citation type="submission" date="2022-11" db="UniProtKB">
        <authorList>
            <consortium name="WormBaseParasite"/>
        </authorList>
    </citation>
    <scope>IDENTIFICATION</scope>
</reference>
<proteinExistence type="predicted"/>
<comment type="subcellular location">
    <subcellularLocation>
        <location evidence="1">Membrane</location>
        <topology evidence="1">Multi-pass membrane protein</topology>
    </subcellularLocation>
</comment>